<protein>
    <recommendedName>
        <fullName evidence="1">Aminoglycoside phosphotransferase domain-containing protein</fullName>
    </recommendedName>
</protein>
<dbReference type="InterPro" id="IPR011009">
    <property type="entry name" value="Kinase-like_dom_sf"/>
</dbReference>
<gene>
    <name evidence="2" type="ORF">O181_089500</name>
</gene>
<dbReference type="PANTHER" id="PTHR47829:SF1">
    <property type="entry name" value="HAD FAMILY PHOSPHATASE"/>
    <property type="match status" value="1"/>
</dbReference>
<dbReference type="AlphaFoldDB" id="A0A9Q3P5W6"/>
<dbReference type="InterPro" id="IPR041726">
    <property type="entry name" value="ACAD10_11_N"/>
</dbReference>
<accession>A0A9Q3P5W6</accession>
<feature type="domain" description="Aminoglycoside phosphotransferase" evidence="1">
    <location>
        <begin position="35"/>
        <end position="264"/>
    </location>
</feature>
<evidence type="ECO:0000313" key="2">
    <source>
        <dbReference type="EMBL" id="MBW0549785.1"/>
    </source>
</evidence>
<sequence>MNQSSNSKLRHPIDLDSLSSYLKIHLPQINLPIQINQFDFGQSNPTYYIIDKSLTKFVLRKKPPGNLLSNTAHAIEREFKILSALPNQFPAPKVFALCLDPSIIGTPFYLMEFISGRIFHQNHLPQIKDLNQRTLIYQSAINVLAQLHNLNPFDLSLDNYGSHDDFYQRQIKSLGKITSTQAAVTNHQTGQKVGEIIRKDHLLDWYKARKPPHRITIIHGDYKLDNLVYHPTEPRVIAVLDWELSTLGHPYSDLANLLQPWYLPAPSYPNNASLWNGFRDLPMNQMPIPITVDDLLKQYCKITKTEFPLINWDAAVSFAFFRVAVILQGIAARTAKSQASSAQAEEYGSKFQLLAQYAIETIEVFEQRNSKVNSKL</sequence>
<evidence type="ECO:0000259" key="1">
    <source>
        <dbReference type="Pfam" id="PF01636"/>
    </source>
</evidence>
<dbReference type="Gene3D" id="3.30.200.20">
    <property type="entry name" value="Phosphorylase Kinase, domain 1"/>
    <property type="match status" value="1"/>
</dbReference>
<comment type="caution">
    <text evidence="2">The sequence shown here is derived from an EMBL/GenBank/DDBJ whole genome shotgun (WGS) entry which is preliminary data.</text>
</comment>
<dbReference type="Proteomes" id="UP000765509">
    <property type="component" value="Unassembled WGS sequence"/>
</dbReference>
<dbReference type="Pfam" id="PF01636">
    <property type="entry name" value="APH"/>
    <property type="match status" value="1"/>
</dbReference>
<dbReference type="EMBL" id="AVOT02055182">
    <property type="protein sequence ID" value="MBW0549785.1"/>
    <property type="molecule type" value="Genomic_DNA"/>
</dbReference>
<dbReference type="OrthoDB" id="191037at2759"/>
<dbReference type="Gene3D" id="3.90.1200.10">
    <property type="match status" value="1"/>
</dbReference>
<dbReference type="InterPro" id="IPR002575">
    <property type="entry name" value="Aminoglycoside_PTrfase"/>
</dbReference>
<evidence type="ECO:0000313" key="3">
    <source>
        <dbReference type="Proteomes" id="UP000765509"/>
    </source>
</evidence>
<organism evidence="2 3">
    <name type="scientific">Austropuccinia psidii MF-1</name>
    <dbReference type="NCBI Taxonomy" id="1389203"/>
    <lineage>
        <taxon>Eukaryota</taxon>
        <taxon>Fungi</taxon>
        <taxon>Dikarya</taxon>
        <taxon>Basidiomycota</taxon>
        <taxon>Pucciniomycotina</taxon>
        <taxon>Pucciniomycetes</taxon>
        <taxon>Pucciniales</taxon>
        <taxon>Sphaerophragmiaceae</taxon>
        <taxon>Austropuccinia</taxon>
    </lineage>
</organism>
<dbReference type="CDD" id="cd05154">
    <property type="entry name" value="ACAD10_11_N-like"/>
    <property type="match status" value="1"/>
</dbReference>
<dbReference type="SUPFAM" id="SSF56112">
    <property type="entry name" value="Protein kinase-like (PK-like)"/>
    <property type="match status" value="1"/>
</dbReference>
<reference evidence="2" key="1">
    <citation type="submission" date="2021-03" db="EMBL/GenBank/DDBJ databases">
        <title>Draft genome sequence of rust myrtle Austropuccinia psidii MF-1, a brazilian biotype.</title>
        <authorList>
            <person name="Quecine M.C."/>
            <person name="Pachon D.M.R."/>
            <person name="Bonatelli M.L."/>
            <person name="Correr F.H."/>
            <person name="Franceschini L.M."/>
            <person name="Leite T.F."/>
            <person name="Margarido G.R.A."/>
            <person name="Almeida C.A."/>
            <person name="Ferrarezi J.A."/>
            <person name="Labate C.A."/>
        </authorList>
    </citation>
    <scope>NUCLEOTIDE SEQUENCE</scope>
    <source>
        <strain evidence="2">MF-1</strain>
    </source>
</reference>
<keyword evidence="3" id="KW-1185">Reference proteome</keyword>
<proteinExistence type="predicted"/>
<dbReference type="PANTHER" id="PTHR47829">
    <property type="entry name" value="HYDROLASE, PUTATIVE (AFU_ORTHOLOGUE AFUA_1G12880)-RELATED"/>
    <property type="match status" value="1"/>
</dbReference>
<dbReference type="InterPro" id="IPR052898">
    <property type="entry name" value="ACAD10-like"/>
</dbReference>
<name>A0A9Q3P5W6_9BASI</name>